<keyword evidence="1" id="KW-0472">Membrane</keyword>
<dbReference type="KEGG" id="psoj:PHYSODRAFT_328148"/>
<proteinExistence type="predicted"/>
<keyword evidence="3" id="KW-1185">Reference proteome</keyword>
<evidence type="ECO:0000313" key="3">
    <source>
        <dbReference type="Proteomes" id="UP000002640"/>
    </source>
</evidence>
<accession>G4Z1X9</accession>
<name>G4Z1X9_PHYSP</name>
<feature type="transmembrane region" description="Helical" evidence="1">
    <location>
        <begin position="310"/>
        <end position="336"/>
    </location>
</feature>
<dbReference type="RefSeq" id="XP_009522694.1">
    <property type="nucleotide sequence ID" value="XM_009524399.1"/>
</dbReference>
<dbReference type="GeneID" id="20645749"/>
<feature type="transmembrane region" description="Helical" evidence="1">
    <location>
        <begin position="356"/>
        <end position="377"/>
    </location>
</feature>
<dbReference type="Proteomes" id="UP000002640">
    <property type="component" value="Unassembled WGS sequence"/>
</dbReference>
<dbReference type="InParanoid" id="G4Z1X9"/>
<reference evidence="2 3" key="1">
    <citation type="journal article" date="2006" name="Science">
        <title>Phytophthora genome sequences uncover evolutionary origins and mechanisms of pathogenesis.</title>
        <authorList>
            <person name="Tyler B.M."/>
            <person name="Tripathy S."/>
            <person name="Zhang X."/>
            <person name="Dehal P."/>
            <person name="Jiang R.H."/>
            <person name="Aerts A."/>
            <person name="Arredondo F.D."/>
            <person name="Baxter L."/>
            <person name="Bensasson D."/>
            <person name="Beynon J.L."/>
            <person name="Chapman J."/>
            <person name="Damasceno C.M."/>
            <person name="Dorrance A.E."/>
            <person name="Dou D."/>
            <person name="Dickerman A.W."/>
            <person name="Dubchak I.L."/>
            <person name="Garbelotto M."/>
            <person name="Gijzen M."/>
            <person name="Gordon S.G."/>
            <person name="Govers F."/>
            <person name="Grunwald N.J."/>
            <person name="Huang W."/>
            <person name="Ivors K.L."/>
            <person name="Jones R.W."/>
            <person name="Kamoun S."/>
            <person name="Krampis K."/>
            <person name="Lamour K.H."/>
            <person name="Lee M.K."/>
            <person name="McDonald W.H."/>
            <person name="Medina M."/>
            <person name="Meijer H.J."/>
            <person name="Nordberg E.K."/>
            <person name="Maclean D.J."/>
            <person name="Ospina-Giraldo M.D."/>
            <person name="Morris P.F."/>
            <person name="Phuntumart V."/>
            <person name="Putnam N.H."/>
            <person name="Rash S."/>
            <person name="Rose J.K."/>
            <person name="Sakihama Y."/>
            <person name="Salamov A.A."/>
            <person name="Savidor A."/>
            <person name="Scheuring C.F."/>
            <person name="Smith B.M."/>
            <person name="Sobral B.W."/>
            <person name="Terry A."/>
            <person name="Torto-Alalibo T.A."/>
            <person name="Win J."/>
            <person name="Xu Z."/>
            <person name="Zhang H."/>
            <person name="Grigoriev I.V."/>
            <person name="Rokhsar D.S."/>
            <person name="Boore J.L."/>
        </authorList>
    </citation>
    <scope>NUCLEOTIDE SEQUENCE [LARGE SCALE GENOMIC DNA]</scope>
    <source>
        <strain evidence="2 3">P6497</strain>
    </source>
</reference>
<keyword evidence="1" id="KW-0812">Transmembrane</keyword>
<evidence type="ECO:0000313" key="2">
    <source>
        <dbReference type="EMBL" id="EGZ19977.1"/>
    </source>
</evidence>
<gene>
    <name evidence="2" type="ORF">PHYSODRAFT_328148</name>
</gene>
<protein>
    <submittedName>
        <fullName evidence="2">Uncharacterized protein</fullName>
    </submittedName>
</protein>
<sequence length="407" mass="45510">MSEVHHLWLRLYRFFTSFQVELRGHYTAERIQALAKYLASTSTPRTLLISVFSPLPCLVIVALVECVPLAPTEDGSRGNAVFWGRDLVAASLMMRAVLEQIRVAVPGLGMTPLQAIVVAIVATTVSTADDGSRDSELRDIIRSIVGAELRKEMNSFANVQNCPMPIYLYGFNRLGPLGQNMYLGLLPVIKIIGKNWISYFLRNKYELMAQIMIFNLDVFNAMYVLSCIQNSKSLSTTFISIGLDAVLAWVSMTDLRIMTKRVFLLRLIHQEAENARVSSFHQVPIHGFILLTSSGIDSERAAQVLFTAEFAILVLYTKFIVPFLFATCTCILFYMPNRAYYPQLEGYDDGVLKEKVSNVAVLGVSQFVLLVVNGLILQRRLGVPVLHLLSFGLDHGKKSPYSMVNPL</sequence>
<organism evidence="2 3">
    <name type="scientific">Phytophthora sojae (strain P6497)</name>
    <name type="common">Soybean stem and root rot agent</name>
    <name type="synonym">Phytophthora megasperma f. sp. glycines</name>
    <dbReference type="NCBI Taxonomy" id="1094619"/>
    <lineage>
        <taxon>Eukaryota</taxon>
        <taxon>Sar</taxon>
        <taxon>Stramenopiles</taxon>
        <taxon>Oomycota</taxon>
        <taxon>Peronosporomycetes</taxon>
        <taxon>Peronosporales</taxon>
        <taxon>Peronosporaceae</taxon>
        <taxon>Phytophthora</taxon>
    </lineage>
</organism>
<dbReference type="AlphaFoldDB" id="G4Z1X9"/>
<evidence type="ECO:0000256" key="1">
    <source>
        <dbReference type="SAM" id="Phobius"/>
    </source>
</evidence>
<keyword evidence="1" id="KW-1133">Transmembrane helix</keyword>
<dbReference type="EMBL" id="JH159153">
    <property type="protein sequence ID" value="EGZ19977.1"/>
    <property type="molecule type" value="Genomic_DNA"/>
</dbReference>